<dbReference type="RefSeq" id="WP_249332529.1">
    <property type="nucleotide sequence ID" value="NZ_JACRSY010000010.1"/>
</dbReference>
<organism evidence="2 3">
    <name type="scientific">Zhenhengia yiwuensis</name>
    <dbReference type="NCBI Taxonomy" id="2763666"/>
    <lineage>
        <taxon>Bacteria</taxon>
        <taxon>Bacillati</taxon>
        <taxon>Bacillota</taxon>
        <taxon>Clostridia</taxon>
        <taxon>Lachnospirales</taxon>
        <taxon>Lachnospiraceae</taxon>
        <taxon>Zhenhengia</taxon>
    </lineage>
</organism>
<sequence>MQQILSCYIPKPNLEPINYEIINQIISFLIAEKKPFGYIPSKLIAPNFKKKITFNKLDQNIDYMLCTANLSSYLLEEYFNSTNDDSSELLRKHLTTLYNESKKLSDDPNTQFFHIYKNIYPVDDGLDNFSQSTYYNNILIIMSLYFESCDIFEEPKEEGLS</sequence>
<dbReference type="Pfam" id="PF20275">
    <property type="entry name" value="CTD10"/>
    <property type="match status" value="1"/>
</dbReference>
<dbReference type="InterPro" id="IPR046919">
    <property type="entry name" value="ABC-3C_CTD10"/>
</dbReference>
<evidence type="ECO:0000313" key="3">
    <source>
        <dbReference type="Proteomes" id="UP000655830"/>
    </source>
</evidence>
<dbReference type="AlphaFoldDB" id="A0A926IE32"/>
<name>A0A926IE32_9FIRM</name>
<dbReference type="EMBL" id="JACRSY010000010">
    <property type="protein sequence ID" value="MBC8579504.1"/>
    <property type="molecule type" value="Genomic_DNA"/>
</dbReference>
<keyword evidence="3" id="KW-1185">Reference proteome</keyword>
<proteinExistence type="predicted"/>
<comment type="caution">
    <text evidence="2">The sequence shown here is derived from an EMBL/GenBank/DDBJ whole genome shotgun (WGS) entry which is preliminary data.</text>
</comment>
<protein>
    <recommendedName>
        <fullName evidence="1">ABC-three component systems C-terminal domain-containing protein</fullName>
    </recommendedName>
</protein>
<accession>A0A926IE32</accession>
<reference evidence="2" key="1">
    <citation type="submission" date="2020-08" db="EMBL/GenBank/DDBJ databases">
        <title>Genome public.</title>
        <authorList>
            <person name="Liu C."/>
            <person name="Sun Q."/>
        </authorList>
    </citation>
    <scope>NUCLEOTIDE SEQUENCE</scope>
    <source>
        <strain evidence="2">NSJ-12</strain>
    </source>
</reference>
<gene>
    <name evidence="2" type="ORF">H8718_08170</name>
</gene>
<dbReference type="Proteomes" id="UP000655830">
    <property type="component" value="Unassembled WGS sequence"/>
</dbReference>
<evidence type="ECO:0000313" key="2">
    <source>
        <dbReference type="EMBL" id="MBC8579504.1"/>
    </source>
</evidence>
<evidence type="ECO:0000259" key="1">
    <source>
        <dbReference type="Pfam" id="PF20275"/>
    </source>
</evidence>
<feature type="domain" description="ABC-three component systems C-terminal" evidence="1">
    <location>
        <begin position="23"/>
        <end position="153"/>
    </location>
</feature>